<evidence type="ECO:0000256" key="8">
    <source>
        <dbReference type="ARBA" id="ARBA00022833"/>
    </source>
</evidence>
<evidence type="ECO:0000313" key="16">
    <source>
        <dbReference type="Proteomes" id="UP001202328"/>
    </source>
</evidence>
<feature type="domain" description="USP" evidence="13">
    <location>
        <begin position="251"/>
        <end position="955"/>
    </location>
</feature>
<evidence type="ECO:0000256" key="6">
    <source>
        <dbReference type="ARBA" id="ARBA00022786"/>
    </source>
</evidence>
<dbReference type="Pfam" id="PF00443">
    <property type="entry name" value="UCH"/>
    <property type="match status" value="1"/>
</dbReference>
<keyword evidence="7 11" id="KW-0378">Hydrolase</keyword>
<comment type="similarity">
    <text evidence="2 11">Belongs to the peptidase C19 family.</text>
</comment>
<dbReference type="GO" id="GO:0005634">
    <property type="term" value="C:nucleus"/>
    <property type="evidence" value="ECO:0007669"/>
    <property type="project" value="TreeGrafter"/>
</dbReference>
<comment type="caution">
    <text evidence="15">The sequence shown here is derived from an EMBL/GenBank/DDBJ whole genome shotgun (WGS) entry which is preliminary data.</text>
</comment>
<keyword evidence="5 10" id="KW-0863">Zinc-finger</keyword>
<evidence type="ECO:0000313" key="15">
    <source>
        <dbReference type="EMBL" id="KAI3959728.1"/>
    </source>
</evidence>
<organism evidence="15 16">
    <name type="scientific">Papaver atlanticum</name>
    <dbReference type="NCBI Taxonomy" id="357466"/>
    <lineage>
        <taxon>Eukaryota</taxon>
        <taxon>Viridiplantae</taxon>
        <taxon>Streptophyta</taxon>
        <taxon>Embryophyta</taxon>
        <taxon>Tracheophyta</taxon>
        <taxon>Spermatophyta</taxon>
        <taxon>Magnoliopsida</taxon>
        <taxon>Ranunculales</taxon>
        <taxon>Papaveraceae</taxon>
        <taxon>Papaveroideae</taxon>
        <taxon>Papaver</taxon>
    </lineage>
</organism>
<dbReference type="InterPro" id="IPR013083">
    <property type="entry name" value="Znf_RING/FYVE/PHD"/>
</dbReference>
<dbReference type="PROSITE" id="PS50235">
    <property type="entry name" value="USP_3"/>
    <property type="match status" value="1"/>
</dbReference>
<dbReference type="FunFam" id="3.30.40.10:FF:000900">
    <property type="entry name" value="Ubiquitinyl hydrolase 1"/>
    <property type="match status" value="1"/>
</dbReference>
<dbReference type="InterPro" id="IPR038765">
    <property type="entry name" value="Papain-like_cys_pep_sf"/>
</dbReference>
<feature type="domain" description="UBP-type" evidence="14">
    <location>
        <begin position="74"/>
        <end position="210"/>
    </location>
</feature>
<dbReference type="AlphaFoldDB" id="A0AAD4TJ10"/>
<evidence type="ECO:0000256" key="10">
    <source>
        <dbReference type="PROSITE-ProRule" id="PRU00502"/>
    </source>
</evidence>
<dbReference type="Gene3D" id="3.30.40.10">
    <property type="entry name" value="Zinc/RING finger domain, C3HC4 (zinc finger)"/>
    <property type="match status" value="1"/>
</dbReference>
<feature type="region of interest" description="Disordered" evidence="12">
    <location>
        <begin position="413"/>
        <end position="438"/>
    </location>
</feature>
<keyword evidence="6 11" id="KW-0833">Ubl conjugation pathway</keyword>
<dbReference type="Gene3D" id="3.90.70.10">
    <property type="entry name" value="Cysteine proteinases"/>
    <property type="match status" value="2"/>
</dbReference>
<dbReference type="EMBL" id="JAJJMB010000989">
    <property type="protein sequence ID" value="KAI3959728.1"/>
    <property type="molecule type" value="Genomic_DNA"/>
</dbReference>
<dbReference type="InterPro" id="IPR028889">
    <property type="entry name" value="USP"/>
</dbReference>
<evidence type="ECO:0000256" key="11">
    <source>
        <dbReference type="RuleBase" id="RU366025"/>
    </source>
</evidence>
<dbReference type="GO" id="GO:0005829">
    <property type="term" value="C:cytosol"/>
    <property type="evidence" value="ECO:0007669"/>
    <property type="project" value="TreeGrafter"/>
</dbReference>
<evidence type="ECO:0000256" key="5">
    <source>
        <dbReference type="ARBA" id="ARBA00022771"/>
    </source>
</evidence>
<dbReference type="EC" id="3.4.19.12" evidence="11"/>
<reference evidence="15" key="1">
    <citation type="submission" date="2022-04" db="EMBL/GenBank/DDBJ databases">
        <title>A functionally conserved STORR gene fusion in Papaver species that diverged 16.8 million years ago.</title>
        <authorList>
            <person name="Catania T."/>
        </authorList>
    </citation>
    <scope>NUCLEOTIDE SEQUENCE</scope>
    <source>
        <strain evidence="15">S-188037</strain>
    </source>
</reference>
<evidence type="ECO:0000256" key="7">
    <source>
        <dbReference type="ARBA" id="ARBA00022801"/>
    </source>
</evidence>
<evidence type="ECO:0000259" key="13">
    <source>
        <dbReference type="PROSITE" id="PS50235"/>
    </source>
</evidence>
<feature type="compositionally biased region" description="Low complexity" evidence="12">
    <location>
        <begin position="523"/>
        <end position="534"/>
    </location>
</feature>
<dbReference type="Pfam" id="PF02148">
    <property type="entry name" value="zf-UBP"/>
    <property type="match status" value="1"/>
</dbReference>
<dbReference type="GO" id="GO:0006508">
    <property type="term" value="P:proteolysis"/>
    <property type="evidence" value="ECO:0007669"/>
    <property type="project" value="UniProtKB-KW"/>
</dbReference>
<feature type="region of interest" description="Disordered" evidence="12">
    <location>
        <begin position="105"/>
        <end position="129"/>
    </location>
</feature>
<keyword evidence="3 11" id="KW-0645">Protease</keyword>
<keyword evidence="11" id="KW-0788">Thiol protease</keyword>
<feature type="region of interest" description="Disordered" evidence="12">
    <location>
        <begin position="724"/>
        <end position="761"/>
    </location>
</feature>
<evidence type="ECO:0000256" key="12">
    <source>
        <dbReference type="SAM" id="MobiDB-lite"/>
    </source>
</evidence>
<dbReference type="PROSITE" id="PS50271">
    <property type="entry name" value="ZF_UBP"/>
    <property type="match status" value="1"/>
</dbReference>
<dbReference type="InterPro" id="IPR001607">
    <property type="entry name" value="Znf_UBP"/>
</dbReference>
<gene>
    <name evidence="15" type="ORF">MKW98_018828</name>
</gene>
<dbReference type="InterPro" id="IPR018200">
    <property type="entry name" value="USP_CS"/>
</dbReference>
<evidence type="ECO:0000259" key="14">
    <source>
        <dbReference type="PROSITE" id="PS50271"/>
    </source>
</evidence>
<dbReference type="PROSITE" id="PS00972">
    <property type="entry name" value="USP_1"/>
    <property type="match status" value="1"/>
</dbReference>
<proteinExistence type="inferred from homology"/>
<evidence type="ECO:0000256" key="3">
    <source>
        <dbReference type="ARBA" id="ARBA00022670"/>
    </source>
</evidence>
<keyword evidence="4" id="KW-0479">Metal-binding</keyword>
<comment type="catalytic activity">
    <reaction evidence="1 11">
        <text>Thiol-dependent hydrolysis of ester, thioester, amide, peptide and isopeptide bonds formed by the C-terminal Gly of ubiquitin (a 76-residue protein attached to proteins as an intracellular targeting signal).</text>
        <dbReference type="EC" id="3.4.19.12"/>
    </reaction>
</comment>
<dbReference type="PROSITE" id="PS00973">
    <property type="entry name" value="USP_2"/>
    <property type="match status" value="1"/>
</dbReference>
<name>A0AAD4TJ10_9MAGN</name>
<comment type="function">
    <text evidence="9">Recognizes and hydrolyzes the peptide bond at the C-terminal Gly of ubiquitin. Involved in the processing of poly-ubiquitin precursors as well as that of ubiquitinated proteins. Is involved in resistance to the arginine analog canavanine (CAN).</text>
</comment>
<dbReference type="GO" id="GO:0004843">
    <property type="term" value="F:cysteine-type deubiquitinase activity"/>
    <property type="evidence" value="ECO:0007669"/>
    <property type="project" value="UniProtKB-UniRule"/>
</dbReference>
<feature type="non-terminal residue" evidence="15">
    <location>
        <position position="955"/>
    </location>
</feature>
<dbReference type="InterPro" id="IPR050164">
    <property type="entry name" value="Peptidase_C19"/>
</dbReference>
<dbReference type="PANTHER" id="PTHR24006:SF781">
    <property type="entry name" value="LD34905P"/>
    <property type="match status" value="1"/>
</dbReference>
<dbReference type="PANTHER" id="PTHR24006">
    <property type="entry name" value="UBIQUITIN CARBOXYL-TERMINAL HYDROLASE"/>
    <property type="match status" value="1"/>
</dbReference>
<evidence type="ECO:0000256" key="9">
    <source>
        <dbReference type="ARBA" id="ARBA00058678"/>
    </source>
</evidence>
<keyword evidence="16" id="KW-1185">Reference proteome</keyword>
<evidence type="ECO:0000256" key="2">
    <source>
        <dbReference type="ARBA" id="ARBA00009085"/>
    </source>
</evidence>
<protein>
    <recommendedName>
        <fullName evidence="11">Ubiquitin carboxyl-terminal hydrolase</fullName>
        <ecNumber evidence="11">3.4.19.12</ecNumber>
    </recommendedName>
</protein>
<feature type="compositionally biased region" description="Basic residues" evidence="12">
    <location>
        <begin position="113"/>
        <end position="122"/>
    </location>
</feature>
<dbReference type="SUPFAM" id="SSF54001">
    <property type="entry name" value="Cysteine proteinases"/>
    <property type="match status" value="1"/>
</dbReference>
<dbReference type="GO" id="GO:0016579">
    <property type="term" value="P:protein deubiquitination"/>
    <property type="evidence" value="ECO:0007669"/>
    <property type="project" value="InterPro"/>
</dbReference>
<feature type="compositionally biased region" description="Polar residues" evidence="12">
    <location>
        <begin position="536"/>
        <end position="550"/>
    </location>
</feature>
<feature type="region of interest" description="Disordered" evidence="12">
    <location>
        <begin position="34"/>
        <end position="63"/>
    </location>
</feature>
<feature type="compositionally biased region" description="Polar residues" evidence="12">
    <location>
        <begin position="47"/>
        <end position="56"/>
    </location>
</feature>
<dbReference type="Proteomes" id="UP001202328">
    <property type="component" value="Unassembled WGS sequence"/>
</dbReference>
<dbReference type="SUPFAM" id="SSF57850">
    <property type="entry name" value="RING/U-box"/>
    <property type="match status" value="1"/>
</dbReference>
<dbReference type="SMART" id="SM00290">
    <property type="entry name" value="ZnF_UBP"/>
    <property type="match status" value="1"/>
</dbReference>
<feature type="compositionally biased region" description="Polar residues" evidence="12">
    <location>
        <begin position="732"/>
        <end position="753"/>
    </location>
</feature>
<sequence length="955" mass="104790">SSIATSTLCSPPNLIHLLANPKTKSDYLMGKKIKRKTKNIQKERAVSSDSSRTSLAKLNPPPENNDSLLVVEKKLCSHIFEGVHFDKISSKISSSESVKCKDCREHASERRGGKGRSKHGKKNGAGSMQKKTELKSVWVCLECGRFSCGGVGYPNIPQTHAFQHYKTSRHPCIIQFNNPKLRYCFQCNALIPLEKSDDNGEQKDHLGDIVKAIKGKSSRGSSMDPEDVGDVMKIENAESLVLDGSGRYIVRGLLNLGNTCFFNSVMQNLLSMDPLRDHLLKLNRFAGPLTIALKKLFIETSLISDSRNGISPKNLFGCICAKAPQFSGYQQQDSHELLRCLLDGLCTEELAVRKSHNTEKDVTSSNSSPVLVEMIFGGQLSSTVSCVECGHSSNVYEPFLDLSLEVPTKKHLSRKPSVLSRPKKKKLPPRREVRKGGKIQVKEKNDGVLVLANTSSGISGNKESSSGPVFLPLKEEALDCISWLDYLGPDVALDNCVSLSQNNDDPVMQASDEKLADQTDTIQNNSDSQSQVVSANKESTPYLDSSQVNSCKDELPSQAPESEAILLPHKEDISNTEDILTKEAETSLSVAGCGQDTGFDGLGDLFNEPGLDSVPNSGSWFGEKSFPENDALDSRFFAGNSTESDADEIDYKGAPVSIDTCLAHFTKAELLLSSEHGWLCGNCSKIMQDQVPEESKEYQPTIGLNCQINEGQSSLLDIDESLDRGKQDSDMHSTSTNQTPVSQSVRSDGSTNYSKRKSITEDHESNADLIVGTSNCQVDYSCNANGSGTTVSCINRAENMDSDCSAAAQESGEGEEVDSKSLKVKRDATKRILINSVPSILTIHLKRFSQDTCGRLSKLSGHVNFEETIDLRPYMDPRSVEKGEYKYSLLGIVEHSGTMRGGHYVAYVKGDKSRGKKEEDNECSTWYYASDSHVREVSLAEVLRSEAYILFYGKR</sequence>
<dbReference type="InterPro" id="IPR001394">
    <property type="entry name" value="Peptidase_C19_UCH"/>
</dbReference>
<dbReference type="GO" id="GO:0008270">
    <property type="term" value="F:zinc ion binding"/>
    <property type="evidence" value="ECO:0007669"/>
    <property type="project" value="UniProtKB-KW"/>
</dbReference>
<keyword evidence="8" id="KW-0862">Zinc</keyword>
<feature type="region of interest" description="Disordered" evidence="12">
    <location>
        <begin position="522"/>
        <end position="559"/>
    </location>
</feature>
<evidence type="ECO:0000256" key="4">
    <source>
        <dbReference type="ARBA" id="ARBA00022723"/>
    </source>
</evidence>
<evidence type="ECO:0000256" key="1">
    <source>
        <dbReference type="ARBA" id="ARBA00000707"/>
    </source>
</evidence>
<accession>A0AAD4TJ10</accession>
<feature type="compositionally biased region" description="Basic and acidic residues" evidence="12">
    <location>
        <begin position="429"/>
        <end position="438"/>
    </location>
</feature>